<name>A0A6G1JVA3_9PLEO</name>
<evidence type="ECO:0000313" key="2">
    <source>
        <dbReference type="Proteomes" id="UP000799428"/>
    </source>
</evidence>
<keyword evidence="2" id="KW-1185">Reference proteome</keyword>
<protein>
    <submittedName>
        <fullName evidence="1">Uncharacterized protein</fullName>
    </submittedName>
</protein>
<accession>A0A6G1JVA3</accession>
<sequence length="158" mass="17567">MTSGAFAPILPKDDCMLLCDDSFTDPLNRVRAVIQRGTSATDRCYSSDDGARLQYMHHRVFTCSSQGASGKHVFHRASYKPLLLFLVYRHPPAFFTVHPWNSTPTQPYPPQSPSPANTAVDAGQPPPLFTCFQLRHFATTSLRIQPLAPSSFPLYISP</sequence>
<dbReference type="AlphaFoldDB" id="A0A6G1JVA3"/>
<dbReference type="EMBL" id="MU005783">
    <property type="protein sequence ID" value="KAF2704202.1"/>
    <property type="molecule type" value="Genomic_DNA"/>
</dbReference>
<gene>
    <name evidence="1" type="ORF">K504DRAFT_160089</name>
</gene>
<organism evidence="1 2">
    <name type="scientific">Pleomassaria siparia CBS 279.74</name>
    <dbReference type="NCBI Taxonomy" id="1314801"/>
    <lineage>
        <taxon>Eukaryota</taxon>
        <taxon>Fungi</taxon>
        <taxon>Dikarya</taxon>
        <taxon>Ascomycota</taxon>
        <taxon>Pezizomycotina</taxon>
        <taxon>Dothideomycetes</taxon>
        <taxon>Pleosporomycetidae</taxon>
        <taxon>Pleosporales</taxon>
        <taxon>Pleomassariaceae</taxon>
        <taxon>Pleomassaria</taxon>
    </lineage>
</organism>
<proteinExistence type="predicted"/>
<dbReference type="Proteomes" id="UP000799428">
    <property type="component" value="Unassembled WGS sequence"/>
</dbReference>
<reference evidence="1" key="1">
    <citation type="journal article" date="2020" name="Stud. Mycol.">
        <title>101 Dothideomycetes genomes: a test case for predicting lifestyles and emergence of pathogens.</title>
        <authorList>
            <person name="Haridas S."/>
            <person name="Albert R."/>
            <person name="Binder M."/>
            <person name="Bloem J."/>
            <person name="Labutti K."/>
            <person name="Salamov A."/>
            <person name="Andreopoulos B."/>
            <person name="Baker S."/>
            <person name="Barry K."/>
            <person name="Bills G."/>
            <person name="Bluhm B."/>
            <person name="Cannon C."/>
            <person name="Castanera R."/>
            <person name="Culley D."/>
            <person name="Daum C."/>
            <person name="Ezra D."/>
            <person name="Gonzalez J."/>
            <person name="Henrissat B."/>
            <person name="Kuo A."/>
            <person name="Liang C."/>
            <person name="Lipzen A."/>
            <person name="Lutzoni F."/>
            <person name="Magnuson J."/>
            <person name="Mondo S."/>
            <person name="Nolan M."/>
            <person name="Ohm R."/>
            <person name="Pangilinan J."/>
            <person name="Park H.-J."/>
            <person name="Ramirez L."/>
            <person name="Alfaro M."/>
            <person name="Sun H."/>
            <person name="Tritt A."/>
            <person name="Yoshinaga Y."/>
            <person name="Zwiers L.-H."/>
            <person name="Turgeon B."/>
            <person name="Goodwin S."/>
            <person name="Spatafora J."/>
            <person name="Crous P."/>
            <person name="Grigoriev I."/>
        </authorList>
    </citation>
    <scope>NUCLEOTIDE SEQUENCE</scope>
    <source>
        <strain evidence="1">CBS 279.74</strain>
    </source>
</reference>
<evidence type="ECO:0000313" key="1">
    <source>
        <dbReference type="EMBL" id="KAF2704202.1"/>
    </source>
</evidence>